<dbReference type="SUPFAM" id="SSF56235">
    <property type="entry name" value="N-terminal nucleophile aminohydrolases (Ntn hydrolases)"/>
    <property type="match status" value="1"/>
</dbReference>
<evidence type="ECO:0000256" key="3">
    <source>
        <dbReference type="ARBA" id="ARBA00022801"/>
    </source>
</evidence>
<reference evidence="5" key="1">
    <citation type="submission" date="2024-07" db="EMBL/GenBank/DDBJ databases">
        <title>Halotolerant mesophilic bacterium Ornithinibacillus sp. 4-3, sp. nov., isolated from soil.</title>
        <authorList>
            <person name="Sidarenka A.V."/>
            <person name="Guliayeva D.E."/>
            <person name="Leanovich S.I."/>
            <person name="Hileuskaya K.S."/>
            <person name="Akhremchuk A.E."/>
            <person name="Sikolenko M.A."/>
            <person name="Valentovich L.N."/>
        </authorList>
    </citation>
    <scope>NUCLEOTIDE SEQUENCE</scope>
    <source>
        <strain evidence="5">4-3</strain>
    </source>
</reference>
<dbReference type="GO" id="GO:0016740">
    <property type="term" value="F:transferase activity"/>
    <property type="evidence" value="ECO:0007669"/>
    <property type="project" value="UniProtKB-KW"/>
</dbReference>
<gene>
    <name evidence="5" type="ORF">AB4Y30_04105</name>
</gene>
<dbReference type="PANTHER" id="PTHR43199:SF1">
    <property type="entry name" value="GLUTATHIONE HYDROLASE PROENZYME"/>
    <property type="match status" value="1"/>
</dbReference>
<dbReference type="Gene3D" id="1.10.246.130">
    <property type="match status" value="1"/>
</dbReference>
<dbReference type="Gene3D" id="3.60.20.40">
    <property type="match status" value="1"/>
</dbReference>
<dbReference type="InterPro" id="IPR051792">
    <property type="entry name" value="GGT_bact"/>
</dbReference>
<dbReference type="InterPro" id="IPR043138">
    <property type="entry name" value="GGT_lsub"/>
</dbReference>
<comment type="similarity">
    <text evidence="1">Belongs to the gamma-glutamyltransferase family.</text>
</comment>
<keyword evidence="2" id="KW-0808">Transferase</keyword>
<evidence type="ECO:0000256" key="1">
    <source>
        <dbReference type="ARBA" id="ARBA00009381"/>
    </source>
</evidence>
<evidence type="ECO:0000256" key="2">
    <source>
        <dbReference type="ARBA" id="ARBA00022679"/>
    </source>
</evidence>
<keyword evidence="4" id="KW-0865">Zymogen</keyword>
<dbReference type="PANTHER" id="PTHR43199">
    <property type="entry name" value="GLUTATHIONE HYDROLASE"/>
    <property type="match status" value="1"/>
</dbReference>
<dbReference type="InterPro" id="IPR029055">
    <property type="entry name" value="Ntn_hydrolases_N"/>
</dbReference>
<keyword evidence="3" id="KW-0378">Hydrolase</keyword>
<evidence type="ECO:0000256" key="4">
    <source>
        <dbReference type="ARBA" id="ARBA00023145"/>
    </source>
</evidence>
<dbReference type="GO" id="GO:0016787">
    <property type="term" value="F:hydrolase activity"/>
    <property type="evidence" value="ECO:0007669"/>
    <property type="project" value="UniProtKB-KW"/>
</dbReference>
<sequence>MNGMVVAPEPYSVEAGEYILAKGGNAVDAAISAAFVQGVINPFYSGIGGSGYLLVHIASTGESFHLDCSCTMGSKSIPEYWADEYISRSEAYGRYIIKSEENQYGYKSIMVPGFVLGAWEAFQKYGSGNISWKEIIEPSIQLATEGFENYPYLFRLWSDKADTPGHPSFYRKISENEDSIKIYGTPKKTGKRFIQKEYGKTLSRIANNGGLDFYKGDIGEQIAKDFQSNDSLITKEDIENYNVLETETIVGHYKGYELRGAVSGSTSSAQVIAMLQILEGFDVKGLIHNSPAYIELIASVMRAGFKDHLQLKGDPPYSVVINLLRKYTSIERAKYWQEQINHGDTIIGPDTPTGLGSDTTHVSVIDKEGSAVSWTHTLGSMGGSGMVTSNLGFLYNNFVGHFNPVHGNWNSILPGKRGGGGAPLFLYKNGKLVMVIGAPGGSRIITAVLQTILNVIDHGMSMQEAVNAPRFHSEEQDKIFLEPLIPEETSRTLRNKYDVQRSTYMSRVQAIWIDPDTGILSGGSDPRGLDGQKVIS</sequence>
<name>A0AB39HSW8_9BACI</name>
<dbReference type="EMBL" id="CP162599">
    <property type="protein sequence ID" value="XDK33550.1"/>
    <property type="molecule type" value="Genomic_DNA"/>
</dbReference>
<dbReference type="InterPro" id="IPR043137">
    <property type="entry name" value="GGT_ssub_C"/>
</dbReference>
<dbReference type="RefSeq" id="WP_368654228.1">
    <property type="nucleotide sequence ID" value="NZ_CP162599.1"/>
</dbReference>
<proteinExistence type="inferred from homology"/>
<evidence type="ECO:0000313" key="5">
    <source>
        <dbReference type="EMBL" id="XDK33550.1"/>
    </source>
</evidence>
<dbReference type="AlphaFoldDB" id="A0AB39HSW8"/>
<organism evidence="5">
    <name type="scientific">Ornithinibacillus sp. 4-3</name>
    <dbReference type="NCBI Taxonomy" id="3231488"/>
    <lineage>
        <taxon>Bacteria</taxon>
        <taxon>Bacillati</taxon>
        <taxon>Bacillota</taxon>
        <taxon>Bacilli</taxon>
        <taxon>Bacillales</taxon>
        <taxon>Bacillaceae</taxon>
        <taxon>Ornithinibacillus</taxon>
    </lineage>
</organism>
<dbReference type="PRINTS" id="PR01210">
    <property type="entry name" value="GGTRANSPTASE"/>
</dbReference>
<protein>
    <submittedName>
        <fullName evidence="5">Gamma-glutamyltransferase family protein</fullName>
    </submittedName>
</protein>
<dbReference type="Pfam" id="PF01019">
    <property type="entry name" value="G_glu_transpept"/>
    <property type="match status" value="1"/>
</dbReference>
<accession>A0AB39HSW8</accession>